<dbReference type="Gene3D" id="1.50.10.10">
    <property type="match status" value="1"/>
</dbReference>
<dbReference type="InterPro" id="IPR008928">
    <property type="entry name" value="6-hairpin_glycosidase_sf"/>
</dbReference>
<sequence>MKNLLFTFLFLLVFTFSKGQVVDMQTGTARPVSSASPLDKLYILGAKGEKIIVSDAQGKEYFYSSAKPIVPFIVSGALGKHQVSSLDKQGKKTPLFAFEVKAQTQIDDGGYYKKMFEMFRKGLDSEVGSVSWNGKVYNYFVPWTLDHCHTMKGLKYFSGVGHEFIDLMREVQREDGMIYSFVQYMSNPDYFYTRDKKSGYTKKIGDRYFVRQPTENHPEYIYVNTVYMCWKSGGDKAWLEKTLPSAMKAMDYIYKDPARFSQRFQLLKRVYTIDSWDFAVEDEYMPDIGLTNTMIIDPEKSKFGIFFGDNTGYIAACYELAEMLEYVGQTAEAQKFKERGKIFKERLDKLSWNGKFYTHFIDEDSTVKRNLGVDERSQIAQSNAYSLNRPLSKEQSKAIIETYLNLKNHLPQGSPAEWYAIYPPFERGFDLHGAKWQYMNGGVGGHVAGELARGAFENGYESYGADILNRLFELGKKYDNKIYFAYTGAIFPPPPPPNYKPLNLNSLANMDFWVNEKQEENTWMLGKRIGDDLRELPTGEQTLANIKFNIIDPAKNNRKAVLAVGKENNLPSSIEIPVNEHAACVYFLHTSSKPASENIVGGISFVYEDGSRKYQYLVMGKHLTYWWFSELQNDYAGIAWYGKNLVSEGVGLSWCALDNPEPNKKIAKIVLHAPETKGIYTVLGITLADKPHYVPVKAPSFGGPDNWAAATAMAGLIEGLAGVKDVPNACAFHEVRLAPRWNETLSDSVNACVHYPASNGYIAYTYLHKKAQKKLIVHIAGSSEKIHCHFLLPKGVSKAQTVLVNGKVQSFSTSQVEQSIYVDFTLQGNEAKIVEISY</sequence>
<dbReference type="GO" id="GO:0005975">
    <property type="term" value="P:carbohydrate metabolic process"/>
    <property type="evidence" value="ECO:0007669"/>
    <property type="project" value="InterPro"/>
</dbReference>
<dbReference type="InterPro" id="IPR012341">
    <property type="entry name" value="6hp_glycosidase-like_sf"/>
</dbReference>
<organism evidence="2 3">
    <name type="scientific">Thermoflexibacter ruber</name>
    <dbReference type="NCBI Taxonomy" id="1003"/>
    <lineage>
        <taxon>Bacteria</taxon>
        <taxon>Pseudomonadati</taxon>
        <taxon>Bacteroidota</taxon>
        <taxon>Cytophagia</taxon>
        <taxon>Cytophagales</taxon>
        <taxon>Thermoflexibacteraceae</taxon>
        <taxon>Thermoflexibacter</taxon>
    </lineage>
</organism>
<proteinExistence type="predicted"/>
<dbReference type="Proteomes" id="UP000199513">
    <property type="component" value="Unassembled WGS sequence"/>
</dbReference>
<keyword evidence="3" id="KW-1185">Reference proteome</keyword>
<protein>
    <recommendedName>
        <fullName evidence="4">Alpha-L-rhamnosidase six-hairpin glycosidase domain-containing protein</fullName>
    </recommendedName>
</protein>
<keyword evidence="1" id="KW-0732">Signal</keyword>
<name>A0A1I2JFC8_9BACT</name>
<dbReference type="AlphaFoldDB" id="A0A1I2JFC8"/>
<evidence type="ECO:0008006" key="4">
    <source>
        <dbReference type="Google" id="ProtNLM"/>
    </source>
</evidence>
<evidence type="ECO:0000256" key="1">
    <source>
        <dbReference type="SAM" id="SignalP"/>
    </source>
</evidence>
<dbReference type="SUPFAM" id="SSF48208">
    <property type="entry name" value="Six-hairpin glycosidases"/>
    <property type="match status" value="1"/>
</dbReference>
<dbReference type="STRING" id="1003.SAMN04488541_104815"/>
<feature type="chain" id="PRO_5011761720" description="Alpha-L-rhamnosidase six-hairpin glycosidase domain-containing protein" evidence="1">
    <location>
        <begin position="20"/>
        <end position="838"/>
    </location>
</feature>
<evidence type="ECO:0000313" key="2">
    <source>
        <dbReference type="EMBL" id="SFF52563.1"/>
    </source>
</evidence>
<feature type="signal peptide" evidence="1">
    <location>
        <begin position="1"/>
        <end position="19"/>
    </location>
</feature>
<gene>
    <name evidence="2" type="ORF">SAMN04488541_104815</name>
</gene>
<reference evidence="2 3" key="1">
    <citation type="submission" date="2016-10" db="EMBL/GenBank/DDBJ databases">
        <authorList>
            <person name="de Groot N.N."/>
        </authorList>
    </citation>
    <scope>NUCLEOTIDE SEQUENCE [LARGE SCALE GENOMIC DNA]</scope>
    <source>
        <strain>GEY</strain>
        <strain evidence="3">DSM 9560</strain>
    </source>
</reference>
<accession>A0A1I2JFC8</accession>
<dbReference type="OrthoDB" id="9788151at2"/>
<dbReference type="RefSeq" id="WP_091549136.1">
    <property type="nucleotide sequence ID" value="NZ_FONY01000048.1"/>
</dbReference>
<dbReference type="EMBL" id="FONY01000048">
    <property type="protein sequence ID" value="SFF52563.1"/>
    <property type="molecule type" value="Genomic_DNA"/>
</dbReference>
<evidence type="ECO:0000313" key="3">
    <source>
        <dbReference type="Proteomes" id="UP000199513"/>
    </source>
</evidence>